<gene>
    <name evidence="2" type="primary">SQS1_3</name>
    <name evidence="2" type="ORF">K7432_010765</name>
</gene>
<protein>
    <submittedName>
        <fullName evidence="2">Squalene synthetase-like protein</fullName>
    </submittedName>
</protein>
<accession>A0ABR2WN69</accession>
<dbReference type="EMBL" id="JASJQH010000766">
    <property type="protein sequence ID" value="KAK9762975.1"/>
    <property type="molecule type" value="Genomic_DNA"/>
</dbReference>
<evidence type="ECO:0000313" key="3">
    <source>
        <dbReference type="Proteomes" id="UP001479436"/>
    </source>
</evidence>
<name>A0ABR2WN69_9FUNG</name>
<keyword evidence="3" id="KW-1185">Reference proteome</keyword>
<evidence type="ECO:0000313" key="2">
    <source>
        <dbReference type="EMBL" id="KAK9762975.1"/>
    </source>
</evidence>
<comment type="caution">
    <text evidence="2">The sequence shown here is derived from an EMBL/GenBank/DDBJ whole genome shotgun (WGS) entry which is preliminary data.</text>
</comment>
<feature type="region of interest" description="Disordered" evidence="1">
    <location>
        <begin position="136"/>
        <end position="160"/>
    </location>
</feature>
<organism evidence="2 3">
    <name type="scientific">Basidiobolus ranarum</name>
    <dbReference type="NCBI Taxonomy" id="34480"/>
    <lineage>
        <taxon>Eukaryota</taxon>
        <taxon>Fungi</taxon>
        <taxon>Fungi incertae sedis</taxon>
        <taxon>Zoopagomycota</taxon>
        <taxon>Entomophthoromycotina</taxon>
        <taxon>Basidiobolomycetes</taxon>
        <taxon>Basidiobolales</taxon>
        <taxon>Basidiobolaceae</taxon>
        <taxon>Basidiobolus</taxon>
    </lineage>
</organism>
<sequence length="310" mass="34451">MRKGRRGGAKTRSGRKKIQVGSDIFISSNDKLSYENIDGELSAAILDYIENVRENNEIDNMKFLKSLSFEDPELSLSLKSDASSSSESGDFHKIGFDYECTTNLDEVKEQSQTVTSEEAALNSEFDSLVPSIQKRDIQARSKAKQEAYKPSRGTKQEHHKSVDFKGIDRENINSIDGSSLMSCPLPIAPKMASSYNIHSQVVGSESERSHITPKTRSTPIPKQRERVDKFVQRAESWLNLPTSKGNSRKTGMKKSSRQPIKIKLEPVLAPAHGTVVGAEAKPLPESNIGHQLLSKMGYILLLERSLQVNC</sequence>
<reference evidence="2 3" key="1">
    <citation type="submission" date="2023-04" db="EMBL/GenBank/DDBJ databases">
        <title>Genome of Basidiobolus ranarum AG-B5.</title>
        <authorList>
            <person name="Stajich J.E."/>
            <person name="Carter-House D."/>
            <person name="Gryganskyi A."/>
        </authorList>
    </citation>
    <scope>NUCLEOTIDE SEQUENCE [LARGE SCALE GENOMIC DNA]</scope>
    <source>
        <strain evidence="2 3">AG-B5</strain>
    </source>
</reference>
<evidence type="ECO:0000256" key="1">
    <source>
        <dbReference type="SAM" id="MobiDB-lite"/>
    </source>
</evidence>
<dbReference type="Proteomes" id="UP001479436">
    <property type="component" value="Unassembled WGS sequence"/>
</dbReference>
<proteinExistence type="predicted"/>